<accession>A0AAD5PW78</accession>
<feature type="transmembrane region" description="Helical" evidence="1">
    <location>
        <begin position="431"/>
        <end position="450"/>
    </location>
</feature>
<keyword evidence="4" id="KW-1185">Reference proteome</keyword>
<feature type="transmembrane region" description="Helical" evidence="1">
    <location>
        <begin position="149"/>
        <end position="171"/>
    </location>
</feature>
<dbReference type="EMBL" id="WJBH02000003">
    <property type="protein sequence ID" value="KAI9561542.1"/>
    <property type="molecule type" value="Genomic_DNA"/>
</dbReference>
<protein>
    <recommendedName>
        <fullName evidence="2">CSC1/OSCA1-like cytosolic domain-containing protein</fullName>
    </recommendedName>
</protein>
<feature type="domain" description="CSC1/OSCA1-like cytosolic" evidence="2">
    <location>
        <begin position="200"/>
        <end position="380"/>
    </location>
</feature>
<dbReference type="Pfam" id="PF14703">
    <property type="entry name" value="PHM7_cyt"/>
    <property type="match status" value="1"/>
</dbReference>
<dbReference type="Proteomes" id="UP000820818">
    <property type="component" value="Linkage Group LG3"/>
</dbReference>
<evidence type="ECO:0000313" key="3">
    <source>
        <dbReference type="EMBL" id="KAI9561542.1"/>
    </source>
</evidence>
<feature type="transmembrane region" description="Helical" evidence="1">
    <location>
        <begin position="392"/>
        <end position="411"/>
    </location>
</feature>
<dbReference type="PANTHER" id="PTHR13018:SF5">
    <property type="entry name" value="RE44586P"/>
    <property type="match status" value="1"/>
</dbReference>
<proteinExistence type="predicted"/>
<feature type="transmembrane region" description="Helical" evidence="1">
    <location>
        <begin position="117"/>
        <end position="137"/>
    </location>
</feature>
<organism evidence="3 4">
    <name type="scientific">Daphnia sinensis</name>
    <dbReference type="NCBI Taxonomy" id="1820382"/>
    <lineage>
        <taxon>Eukaryota</taxon>
        <taxon>Metazoa</taxon>
        <taxon>Ecdysozoa</taxon>
        <taxon>Arthropoda</taxon>
        <taxon>Crustacea</taxon>
        <taxon>Branchiopoda</taxon>
        <taxon>Diplostraca</taxon>
        <taxon>Cladocera</taxon>
        <taxon>Anomopoda</taxon>
        <taxon>Daphniidae</taxon>
        <taxon>Daphnia</taxon>
        <taxon>Daphnia similis group</taxon>
    </lineage>
</organism>
<dbReference type="PANTHER" id="PTHR13018">
    <property type="entry name" value="PROBABLE MEMBRANE PROTEIN DUF221-RELATED"/>
    <property type="match status" value="1"/>
</dbReference>
<dbReference type="InterPro" id="IPR027815">
    <property type="entry name" value="CSC1/OSCA1-like_cyt"/>
</dbReference>
<name>A0AAD5PW78_9CRUS</name>
<feature type="transmembrane region" description="Helical" evidence="1">
    <location>
        <begin position="668"/>
        <end position="691"/>
    </location>
</feature>
<dbReference type="InterPro" id="IPR045122">
    <property type="entry name" value="Csc1-like"/>
</dbReference>
<keyword evidence="1" id="KW-1133">Transmembrane helix</keyword>
<feature type="transmembrane region" description="Helical" evidence="1">
    <location>
        <begin position="635"/>
        <end position="653"/>
    </location>
</feature>
<dbReference type="GO" id="GO:0005886">
    <property type="term" value="C:plasma membrane"/>
    <property type="evidence" value="ECO:0007669"/>
    <property type="project" value="TreeGrafter"/>
</dbReference>
<comment type="caution">
    <text evidence="3">The sequence shown here is derived from an EMBL/GenBank/DDBJ whole genome shotgun (WGS) entry which is preliminary data.</text>
</comment>
<evidence type="ECO:0000259" key="2">
    <source>
        <dbReference type="Pfam" id="PF14703"/>
    </source>
</evidence>
<evidence type="ECO:0000256" key="1">
    <source>
        <dbReference type="SAM" id="Phobius"/>
    </source>
</evidence>
<evidence type="ECO:0000313" key="4">
    <source>
        <dbReference type="Proteomes" id="UP000820818"/>
    </source>
</evidence>
<feature type="transmembrane region" description="Helical" evidence="1">
    <location>
        <begin position="583"/>
        <end position="609"/>
    </location>
</feature>
<reference evidence="3 4" key="1">
    <citation type="submission" date="2022-05" db="EMBL/GenBank/DDBJ databases">
        <title>A multi-omics perspective on studying reproductive biology in Daphnia sinensis.</title>
        <authorList>
            <person name="Jia J."/>
        </authorList>
    </citation>
    <scope>NUCLEOTIDE SEQUENCE [LARGE SCALE GENOMIC DNA]</scope>
    <source>
        <strain evidence="3 4">WSL</strain>
    </source>
</reference>
<sequence length="738" mass="85746">MSVNTRLLSDPYLSLNTSQCNNQDAYDFNFVEATPHTWLNELLIWEGGITFNVVYWSIILLFSFAVIHFLRWKFRWRFLTQRFDGQNQSRSSWSLSIDEEVIGKDGATYLWFQVRQMIVYTWILIISIVLIVIHRYGDKQGLAKNLKSTTLYNIGVNGIHCVFCLTVLVILDREMYKHGLQRGIRSFASPRIPDRVCNRRWLMISGLPLTTTIDSLYDYLKNRFDSKGIRRENIHFVYDLNRLWPVKEHLKLVREIKRTLLSTGPQQIQSRFWECFSTNEAAGTDRGSLNSDDCGDALTFYSEMEKTLLAKRDDMMNNLKFVGIAFIGFDSPAEAKATKRAVKQLQRSTWFGQDRGDDQEFRPSTWTIGYAPPGSQMNWPKLQQRRPLWNKLAIWLAMIAIYFGYIAVMAAPGYIVQSFQLVGGGSDEISLTWQLFILPNLASFFTRRLTDFVTKIDEYRHHTTVPSIELGKLRTVCHLSAVLYLIRMMAMKPLPLVFSGQFHIRDIRWECLFFPEHGSFLSCAIIVNTASGVLMNHARSEFLMSYLLKWFTCRSEAEHTVWRQNYRLGFDFTSNYAELASNFGLTMLIFIIFPVLGVISWICCILRFLSDRAAMMEMYAVSQTSPDLHREPVNMALNLVIFSPIVLLGYRVIQLGPNTIQHLVESTFLAPLCVAILYGVYLIDAHLRFYWPKFEFIRRLFGYIDDDVEETYTVDSLSVIQHEYDPLAKIREEEMSHR</sequence>
<dbReference type="AlphaFoldDB" id="A0AAD5PW78"/>
<feature type="transmembrane region" description="Helical" evidence="1">
    <location>
        <begin position="53"/>
        <end position="72"/>
    </location>
</feature>
<dbReference type="GO" id="GO:0005227">
    <property type="term" value="F:calcium-activated cation channel activity"/>
    <property type="evidence" value="ECO:0007669"/>
    <property type="project" value="InterPro"/>
</dbReference>
<keyword evidence="1" id="KW-0472">Membrane</keyword>
<gene>
    <name evidence="3" type="ORF">GHT06_012501</name>
</gene>
<keyword evidence="1" id="KW-0812">Transmembrane</keyword>